<gene>
    <name evidence="1" type="ORF">BDQ12DRAFT_668390</name>
</gene>
<keyword evidence="2" id="KW-1185">Reference proteome</keyword>
<sequence length="168" mass="18251">MLVLKKVEVVGAMLALKEEVEAVGAMLALNEEVKAVGATLALKEEGLEDDEVGMQAAALVLKEVGLQCAVLALMEEVGLGGSRGAMLVLKEVEVGCVMLVLKVKVEWMVVVTLEWRVAWRLFTLTATAEVEVVHRPTSLFTRRGAWCSEACKMLARGERRGVQVPETM</sequence>
<protein>
    <submittedName>
        <fullName evidence="1">Uncharacterized protein</fullName>
    </submittedName>
</protein>
<organism evidence="1 2">
    <name type="scientific">Crucibulum laeve</name>
    <dbReference type="NCBI Taxonomy" id="68775"/>
    <lineage>
        <taxon>Eukaryota</taxon>
        <taxon>Fungi</taxon>
        <taxon>Dikarya</taxon>
        <taxon>Basidiomycota</taxon>
        <taxon>Agaricomycotina</taxon>
        <taxon>Agaricomycetes</taxon>
        <taxon>Agaricomycetidae</taxon>
        <taxon>Agaricales</taxon>
        <taxon>Agaricineae</taxon>
        <taxon>Nidulariaceae</taxon>
        <taxon>Crucibulum</taxon>
    </lineage>
</organism>
<evidence type="ECO:0000313" key="1">
    <source>
        <dbReference type="EMBL" id="TFK35767.1"/>
    </source>
</evidence>
<dbReference type="AlphaFoldDB" id="A0A5C3LT77"/>
<proteinExistence type="predicted"/>
<evidence type="ECO:0000313" key="2">
    <source>
        <dbReference type="Proteomes" id="UP000308652"/>
    </source>
</evidence>
<dbReference type="EMBL" id="ML213619">
    <property type="protein sequence ID" value="TFK35767.1"/>
    <property type="molecule type" value="Genomic_DNA"/>
</dbReference>
<dbReference type="Proteomes" id="UP000308652">
    <property type="component" value="Unassembled WGS sequence"/>
</dbReference>
<reference evidence="1 2" key="1">
    <citation type="journal article" date="2019" name="Nat. Ecol. Evol.">
        <title>Megaphylogeny resolves global patterns of mushroom evolution.</title>
        <authorList>
            <person name="Varga T."/>
            <person name="Krizsan K."/>
            <person name="Foldi C."/>
            <person name="Dima B."/>
            <person name="Sanchez-Garcia M."/>
            <person name="Sanchez-Ramirez S."/>
            <person name="Szollosi G.J."/>
            <person name="Szarkandi J.G."/>
            <person name="Papp V."/>
            <person name="Albert L."/>
            <person name="Andreopoulos W."/>
            <person name="Angelini C."/>
            <person name="Antonin V."/>
            <person name="Barry K.W."/>
            <person name="Bougher N.L."/>
            <person name="Buchanan P."/>
            <person name="Buyck B."/>
            <person name="Bense V."/>
            <person name="Catcheside P."/>
            <person name="Chovatia M."/>
            <person name="Cooper J."/>
            <person name="Damon W."/>
            <person name="Desjardin D."/>
            <person name="Finy P."/>
            <person name="Geml J."/>
            <person name="Haridas S."/>
            <person name="Hughes K."/>
            <person name="Justo A."/>
            <person name="Karasinski D."/>
            <person name="Kautmanova I."/>
            <person name="Kiss B."/>
            <person name="Kocsube S."/>
            <person name="Kotiranta H."/>
            <person name="LaButti K.M."/>
            <person name="Lechner B.E."/>
            <person name="Liimatainen K."/>
            <person name="Lipzen A."/>
            <person name="Lukacs Z."/>
            <person name="Mihaltcheva S."/>
            <person name="Morgado L.N."/>
            <person name="Niskanen T."/>
            <person name="Noordeloos M.E."/>
            <person name="Ohm R.A."/>
            <person name="Ortiz-Santana B."/>
            <person name="Ovrebo C."/>
            <person name="Racz N."/>
            <person name="Riley R."/>
            <person name="Savchenko A."/>
            <person name="Shiryaev A."/>
            <person name="Soop K."/>
            <person name="Spirin V."/>
            <person name="Szebenyi C."/>
            <person name="Tomsovsky M."/>
            <person name="Tulloss R.E."/>
            <person name="Uehling J."/>
            <person name="Grigoriev I.V."/>
            <person name="Vagvolgyi C."/>
            <person name="Papp T."/>
            <person name="Martin F.M."/>
            <person name="Miettinen O."/>
            <person name="Hibbett D.S."/>
            <person name="Nagy L.G."/>
        </authorList>
    </citation>
    <scope>NUCLEOTIDE SEQUENCE [LARGE SCALE GENOMIC DNA]</scope>
    <source>
        <strain evidence="1 2">CBS 166.37</strain>
    </source>
</reference>
<accession>A0A5C3LT77</accession>
<name>A0A5C3LT77_9AGAR</name>